<reference evidence="3" key="1">
    <citation type="submission" date="2018-06" db="EMBL/GenBank/DDBJ databases">
        <authorList>
            <person name="Zhirakovskaya E."/>
        </authorList>
    </citation>
    <scope>NUCLEOTIDE SEQUENCE</scope>
</reference>
<dbReference type="PANTHER" id="PTHR21272">
    <property type="entry name" value="CATABOLIC 3-DEHYDROQUINASE"/>
    <property type="match status" value="1"/>
</dbReference>
<dbReference type="CDD" id="cd00466">
    <property type="entry name" value="DHQase_II"/>
    <property type="match status" value="1"/>
</dbReference>
<protein>
    <recommendedName>
        <fullName evidence="1">3-dehydroquinate dehydratase</fullName>
        <ecNumber evidence="1">4.2.1.10</ecNumber>
    </recommendedName>
</protein>
<dbReference type="InterPro" id="IPR001874">
    <property type="entry name" value="DHquinase_II"/>
</dbReference>
<dbReference type="EMBL" id="UOEH01000488">
    <property type="protein sequence ID" value="VAW05843.1"/>
    <property type="molecule type" value="Genomic_DNA"/>
</dbReference>
<dbReference type="Pfam" id="PF01220">
    <property type="entry name" value="DHquinase_II"/>
    <property type="match status" value="1"/>
</dbReference>
<keyword evidence="2 3" id="KW-0456">Lyase</keyword>
<dbReference type="SUPFAM" id="SSF52304">
    <property type="entry name" value="Type II 3-dehydroquinate dehydratase"/>
    <property type="match status" value="1"/>
</dbReference>
<evidence type="ECO:0000256" key="2">
    <source>
        <dbReference type="ARBA" id="ARBA00023239"/>
    </source>
</evidence>
<dbReference type="HAMAP" id="MF_00169">
    <property type="entry name" value="AroQ"/>
    <property type="match status" value="1"/>
</dbReference>
<evidence type="ECO:0000313" key="3">
    <source>
        <dbReference type="EMBL" id="VAW05843.1"/>
    </source>
</evidence>
<dbReference type="EC" id="4.2.1.10" evidence="1"/>
<sequence>DIEAAAKAKAGALGLAVDFRQTNNEGTLIDWVQEADAKAAGLIINPGGYTHTSVALLDALGAASIPKIELHLSNIHAREAFRRQSITAGAADGVIMGFGAAGYPLALDALKNLIDNPALK</sequence>
<dbReference type="PIRSF" id="PIRSF001399">
    <property type="entry name" value="DHquinase_II"/>
    <property type="match status" value="1"/>
</dbReference>
<dbReference type="NCBIfam" id="NF003807">
    <property type="entry name" value="PRK05395.1-4"/>
    <property type="match status" value="1"/>
</dbReference>
<name>A0A3B0SNP3_9ZZZZ</name>
<dbReference type="InterPro" id="IPR036441">
    <property type="entry name" value="DHquinase_II_sf"/>
</dbReference>
<gene>
    <name evidence="3" type="ORF">MNBD_ALPHA05-2203</name>
</gene>
<evidence type="ECO:0000256" key="1">
    <source>
        <dbReference type="ARBA" id="ARBA00012060"/>
    </source>
</evidence>
<dbReference type="AlphaFoldDB" id="A0A3B0SNP3"/>
<dbReference type="Gene3D" id="3.40.50.9100">
    <property type="entry name" value="Dehydroquinase, class II"/>
    <property type="match status" value="1"/>
</dbReference>
<organism evidence="3">
    <name type="scientific">hydrothermal vent metagenome</name>
    <dbReference type="NCBI Taxonomy" id="652676"/>
    <lineage>
        <taxon>unclassified sequences</taxon>
        <taxon>metagenomes</taxon>
        <taxon>ecological metagenomes</taxon>
    </lineage>
</organism>
<dbReference type="GO" id="GO:0003855">
    <property type="term" value="F:3-dehydroquinate dehydratase activity"/>
    <property type="evidence" value="ECO:0007669"/>
    <property type="project" value="UniProtKB-EC"/>
</dbReference>
<dbReference type="GO" id="GO:0019631">
    <property type="term" value="P:quinate catabolic process"/>
    <property type="evidence" value="ECO:0007669"/>
    <property type="project" value="TreeGrafter"/>
</dbReference>
<dbReference type="PANTHER" id="PTHR21272:SF3">
    <property type="entry name" value="CATABOLIC 3-DEHYDROQUINASE"/>
    <property type="match status" value="1"/>
</dbReference>
<feature type="non-terminal residue" evidence="3">
    <location>
        <position position="1"/>
    </location>
</feature>
<proteinExistence type="inferred from homology"/>
<accession>A0A3B0SNP3</accession>